<dbReference type="RefSeq" id="XP_008207672.1">
    <property type="nucleotide sequence ID" value="XM_008209450.4"/>
</dbReference>
<dbReference type="OrthoDB" id="7675289at2759"/>
<evidence type="ECO:0000256" key="1">
    <source>
        <dbReference type="SAM" id="MobiDB-lite"/>
    </source>
</evidence>
<accession>A0A7M7HBZ1</accession>
<reference evidence="2" key="1">
    <citation type="submission" date="2021-01" db="UniProtKB">
        <authorList>
            <consortium name="EnsemblMetazoa"/>
        </authorList>
    </citation>
    <scope>IDENTIFICATION</scope>
</reference>
<dbReference type="AlphaFoldDB" id="A0A7M7HBZ1"/>
<proteinExistence type="predicted"/>
<protein>
    <submittedName>
        <fullName evidence="2">Uncharacterized protein</fullName>
    </submittedName>
</protein>
<dbReference type="Proteomes" id="UP000002358">
    <property type="component" value="Chromosome 5"/>
</dbReference>
<dbReference type="GeneID" id="103315300"/>
<feature type="compositionally biased region" description="Basic residues" evidence="1">
    <location>
        <begin position="190"/>
        <end position="202"/>
    </location>
</feature>
<evidence type="ECO:0000313" key="2">
    <source>
        <dbReference type="EnsemblMetazoa" id="XP_008207672"/>
    </source>
</evidence>
<sequence>MSSRTPTNESKLASRRVSLCIKGSRNLGGRNEDDYDFYYGRGYSEDPFEDEFVSNQRRFKDRASAAFEEDLADLRRKRRDVQDRMFDMTDLSAEIEKAKVTLGAADTLFQRHALRFDNDADDYDESISLASRIDRNRKIAAQEIPDPKPPVKWTKLVPVEEGCAPPPQLMARRTSYGDNPYGDNNEPRGKRGYSKRKKSVSF</sequence>
<dbReference type="EnsemblMetazoa" id="XM_008209450">
    <property type="protein sequence ID" value="XP_008207672"/>
    <property type="gene ID" value="LOC103315300"/>
</dbReference>
<organism evidence="2 3">
    <name type="scientific">Nasonia vitripennis</name>
    <name type="common">Parasitic wasp</name>
    <dbReference type="NCBI Taxonomy" id="7425"/>
    <lineage>
        <taxon>Eukaryota</taxon>
        <taxon>Metazoa</taxon>
        <taxon>Ecdysozoa</taxon>
        <taxon>Arthropoda</taxon>
        <taxon>Hexapoda</taxon>
        <taxon>Insecta</taxon>
        <taxon>Pterygota</taxon>
        <taxon>Neoptera</taxon>
        <taxon>Endopterygota</taxon>
        <taxon>Hymenoptera</taxon>
        <taxon>Apocrita</taxon>
        <taxon>Proctotrupomorpha</taxon>
        <taxon>Chalcidoidea</taxon>
        <taxon>Pteromalidae</taxon>
        <taxon>Pteromalinae</taxon>
        <taxon>Nasonia</taxon>
    </lineage>
</organism>
<name>A0A7M7HBZ1_NASVI</name>
<evidence type="ECO:0000313" key="3">
    <source>
        <dbReference type="Proteomes" id="UP000002358"/>
    </source>
</evidence>
<keyword evidence="3" id="KW-1185">Reference proteome</keyword>
<feature type="region of interest" description="Disordered" evidence="1">
    <location>
        <begin position="162"/>
        <end position="202"/>
    </location>
</feature>
<dbReference type="KEGG" id="nvi:103315300"/>
<dbReference type="InParanoid" id="A0A7M7HBZ1"/>